<gene>
    <name evidence="1" type="ORF">FA95DRAFT_1553640</name>
</gene>
<reference evidence="1" key="2">
    <citation type="journal article" date="2022" name="New Phytol.">
        <title>Evolutionary transition to the ectomycorrhizal habit in the genomes of a hyperdiverse lineage of mushroom-forming fungi.</title>
        <authorList>
            <person name="Looney B."/>
            <person name="Miyauchi S."/>
            <person name="Morin E."/>
            <person name="Drula E."/>
            <person name="Courty P.E."/>
            <person name="Kohler A."/>
            <person name="Kuo A."/>
            <person name="LaButti K."/>
            <person name="Pangilinan J."/>
            <person name="Lipzen A."/>
            <person name="Riley R."/>
            <person name="Andreopoulos W."/>
            <person name="He G."/>
            <person name="Johnson J."/>
            <person name="Nolan M."/>
            <person name="Tritt A."/>
            <person name="Barry K.W."/>
            <person name="Grigoriev I.V."/>
            <person name="Nagy L.G."/>
            <person name="Hibbett D."/>
            <person name="Henrissat B."/>
            <person name="Matheny P.B."/>
            <person name="Labbe J."/>
            <person name="Martin F.M."/>
        </authorList>
    </citation>
    <scope>NUCLEOTIDE SEQUENCE</scope>
    <source>
        <strain evidence="1">FP105234-sp</strain>
    </source>
</reference>
<sequence>MNRPRESVLNLFDPLASANSAPTTPLRHTASSPTLSSDKENAAPSDTEASPITLTKFFNRTYTRYKALPPKLPKGGLIDFGDITITDEMDLDELDEMSQAKEDVTVVLSHGMNTAATPQRRPLADIALGDGDGDETPKPAKTVPPVSDAAVFKLSRPSAAPASSPLAAVINAINGVTSSPPHISVIPPEPSSPSPTRPAPRPRPSDGSLSTSTSSLDPRRTSTDLHTSFQMHFPDASFDLLNDKISFFGNDSLSDVDMDMDVEEAAMMALARKIEAGTVKAEESDGGNMASSESEGEMDVDEALAGRLRDIHLGTDSESEDENAKENYFTPIPSRRPTSSIVSISRSAPTAPAPVRQFVRRRSNASPSRAHKQTSLSNAQQAGLRTPPPLVAKAAPVKALQVVKKGTYAPSRPRASSSSCAPVVLSSAPATATVFAVPRVPMLTAMSRPRAPVVGVQRPPAGAAVPVRVKAPPSTTTGLRGPRTTSVPSRAVGSHASTSGPLRPPVATAASAVMGPTSRLHRSTSVAAPAGKNLGSGSASKPLGLRPPSRTAAGSARPTAASKLPSAGSLGPARSAVNDGAAGRFGFRRT</sequence>
<organism evidence="1 2">
    <name type="scientific">Auriscalpium vulgare</name>
    <dbReference type="NCBI Taxonomy" id="40419"/>
    <lineage>
        <taxon>Eukaryota</taxon>
        <taxon>Fungi</taxon>
        <taxon>Dikarya</taxon>
        <taxon>Basidiomycota</taxon>
        <taxon>Agaricomycotina</taxon>
        <taxon>Agaricomycetes</taxon>
        <taxon>Russulales</taxon>
        <taxon>Auriscalpiaceae</taxon>
        <taxon>Auriscalpium</taxon>
    </lineage>
</organism>
<dbReference type="EMBL" id="MU275846">
    <property type="protein sequence ID" value="KAI0052311.1"/>
    <property type="molecule type" value="Genomic_DNA"/>
</dbReference>
<accession>A0ACB8S856</accession>
<reference evidence="1" key="1">
    <citation type="submission" date="2021-02" db="EMBL/GenBank/DDBJ databases">
        <authorList>
            <consortium name="DOE Joint Genome Institute"/>
            <person name="Ahrendt S."/>
            <person name="Looney B.P."/>
            <person name="Miyauchi S."/>
            <person name="Morin E."/>
            <person name="Drula E."/>
            <person name="Courty P.E."/>
            <person name="Chicoki N."/>
            <person name="Fauchery L."/>
            <person name="Kohler A."/>
            <person name="Kuo A."/>
            <person name="Labutti K."/>
            <person name="Pangilinan J."/>
            <person name="Lipzen A."/>
            <person name="Riley R."/>
            <person name="Andreopoulos W."/>
            <person name="He G."/>
            <person name="Johnson J."/>
            <person name="Barry K.W."/>
            <person name="Grigoriev I.V."/>
            <person name="Nagy L."/>
            <person name="Hibbett D."/>
            <person name="Henrissat B."/>
            <person name="Matheny P.B."/>
            <person name="Labbe J."/>
            <person name="Martin F."/>
        </authorList>
    </citation>
    <scope>NUCLEOTIDE SEQUENCE</scope>
    <source>
        <strain evidence="1">FP105234-sp</strain>
    </source>
</reference>
<evidence type="ECO:0000313" key="1">
    <source>
        <dbReference type="EMBL" id="KAI0052311.1"/>
    </source>
</evidence>
<keyword evidence="2" id="KW-1185">Reference proteome</keyword>
<dbReference type="Proteomes" id="UP000814033">
    <property type="component" value="Unassembled WGS sequence"/>
</dbReference>
<protein>
    <submittedName>
        <fullName evidence="1">Uncharacterized protein</fullName>
    </submittedName>
</protein>
<evidence type="ECO:0000313" key="2">
    <source>
        <dbReference type="Proteomes" id="UP000814033"/>
    </source>
</evidence>
<comment type="caution">
    <text evidence="1">The sequence shown here is derived from an EMBL/GenBank/DDBJ whole genome shotgun (WGS) entry which is preliminary data.</text>
</comment>
<proteinExistence type="predicted"/>
<name>A0ACB8S856_9AGAM</name>